<dbReference type="InterPro" id="IPR023610">
    <property type="entry name" value="PInositol-4/5-P-5/4-kinase"/>
</dbReference>
<evidence type="ECO:0000256" key="5">
    <source>
        <dbReference type="SAM" id="MobiDB-lite"/>
    </source>
</evidence>
<dbReference type="PROSITE" id="PS50081">
    <property type="entry name" value="ZF_DAG_PE_2"/>
    <property type="match status" value="1"/>
</dbReference>
<keyword evidence="3" id="KW-0040">ANK repeat</keyword>
<keyword evidence="2" id="KW-0862">Zinc</keyword>
<dbReference type="InterPro" id="IPR027484">
    <property type="entry name" value="PInositol-4-P-5-kinase_N"/>
</dbReference>
<dbReference type="GO" id="GO:0005886">
    <property type="term" value="C:plasma membrane"/>
    <property type="evidence" value="ECO:0007669"/>
    <property type="project" value="TreeGrafter"/>
</dbReference>
<proteinExistence type="predicted"/>
<evidence type="ECO:0000313" key="10">
    <source>
        <dbReference type="Proteomes" id="UP000011083"/>
    </source>
</evidence>
<dbReference type="Gene3D" id="3.30.60.20">
    <property type="match status" value="1"/>
</dbReference>
<evidence type="ECO:0000256" key="2">
    <source>
        <dbReference type="ARBA" id="ARBA00022833"/>
    </source>
</evidence>
<dbReference type="CDD" id="cd00029">
    <property type="entry name" value="C1"/>
    <property type="match status" value="1"/>
</dbReference>
<dbReference type="SMART" id="SM00248">
    <property type="entry name" value="ANK"/>
    <property type="match status" value="5"/>
</dbReference>
<dbReference type="GO" id="GO:0046854">
    <property type="term" value="P:phosphatidylinositol phosphate biosynthetic process"/>
    <property type="evidence" value="ECO:0007669"/>
    <property type="project" value="TreeGrafter"/>
</dbReference>
<dbReference type="CDD" id="cd00139">
    <property type="entry name" value="PIPKc"/>
    <property type="match status" value="1"/>
</dbReference>
<dbReference type="OrthoDB" id="2129491at2759"/>
<dbReference type="PROSITE" id="PS51455">
    <property type="entry name" value="PIPK"/>
    <property type="match status" value="1"/>
</dbReference>
<dbReference type="InterPro" id="IPR027483">
    <property type="entry name" value="PInositol-4-P-4/5-kinase_C_sf"/>
</dbReference>
<evidence type="ECO:0000256" key="4">
    <source>
        <dbReference type="PROSITE-ProRule" id="PRU00781"/>
    </source>
</evidence>
<dbReference type="Gene3D" id="1.10.238.10">
    <property type="entry name" value="EF-hand"/>
    <property type="match status" value="1"/>
</dbReference>
<sequence>MPPIRPKPAEGGWWAVVQDLKDGNFALETISFGLFKVITGTNSSPPFRIILCGSNYEIARAWTKEEALQDWGWAQAKYEEEVHLVGSTKFSDHHFLALFEALWQHDHPEDAPQDTKKEAVFCPELFDALQQNKRAVAAKLISTKGPGILHSPNRLGELPLHFCVSHGNVDLTRFLLSKGADLNAKDKTGWTPLHIACHSGDLRMCEFLLRQEGIGVMVISCDNTLPLHYLVSHSFEAEELRSVLAMMVANGASVNSQTAQGTTPLMRASIKRNLIGVLFLLSHGADINLCDKTGETALHYAVRSGDKKVVSMLVDRGINIHLSGDQGTAREVAMRMNRHDLVKIMDVGLMMNPTASGFASPSMAPRVSTEVEDLTASTGDDEDEEQSDSDGEGSRGRRKTLSEINRRAIDDLSQLAVASSPGHRARSPSVGSCIEAYGLANAKQLREPVIEPKLEDSNLKPIVFELDQPAHLFRLTRYSKLTSCDYCKGYIISIVAKDNYMCDVCGYVVHKKCRKFALFTCKCEDRPDREFYNIEHHPPHTNPLNMSAPAKPARDELKMAYSVQMDLPARINESRKRESVSDEYPIHRTMRPTAPQASSLANHTQPSASDHIGRRRMPSPPSEFSFPRNHPLPSLPPVAKSGIAASNSSSLITAALQSLSPRSQPARQVLASLHEELTVDSVRHDSPRSRIIKQGDGDGDDNEQPAVTAQDVTTTTTTTATIVQSASPGANMRLQASGNWINRTPQDDIRRREARFTRRLTEIGVRMSLSTDGSSIGIGRRKKKAKKKKPLRFATAELEKIFDQFNEIDVNQVGIINQAQLGILGVLMSTPGVTGLLFNAFDPEKTNRVDIKMYVTGMGVMMKDAFKMIDVDGNEYIDRFELQLLVDAVYRAMEAVDIKLPDDSKTFADKIILLMADVSGKITLQQYKSCVSKNTLFFQSLGLIFDTDTEFEFLKTLSSRPKKELSITFGHKDWSMVQNMMLGIRRSVSETTALPAREVTSRDSELAVEYKLAHEPGTPPWIFKDYCPMVFRKIRETFDCDARLYMFCLGPEKILGNALFLGNLCALCEVVSTARSGSFFFKSNDGRFFIKTLPPDEFLFLQRILPSYYEYIASNPNTLLTRFYGMYSMRQGKNSEINFVVMENVFHPEVPIDEQYDLKGSTIDRLVAVEEGKFNPSIALKDMNFKRQLKIGGSLKALLMEQVEKDTRWMANLNICDYSFLVGIHSLASDDSMVVQSPATRRKLNTDPSAFKSFMGGVLSADGEEIYYIAIIDILTQYVFKKKGERLLKSFIHDADQISAMPPKPYQLRFQKYVNSIVA</sequence>
<feature type="region of interest" description="Disordered" evidence="5">
    <location>
        <begin position="568"/>
        <end position="641"/>
    </location>
</feature>
<keyword evidence="4" id="KW-0067">ATP-binding</keyword>
<dbReference type="Pfam" id="PF00130">
    <property type="entry name" value="C1_1"/>
    <property type="match status" value="1"/>
</dbReference>
<dbReference type="VEuPathDB" id="AmoebaDB:ACA1_088920"/>
<feature type="domain" description="EF-hand" evidence="7">
    <location>
        <begin position="857"/>
        <end position="892"/>
    </location>
</feature>
<feature type="compositionally biased region" description="Acidic residues" evidence="5">
    <location>
        <begin position="379"/>
        <end position="391"/>
    </location>
</feature>
<reference evidence="9 10" key="1">
    <citation type="journal article" date="2013" name="Genome Biol.">
        <title>Genome of Acanthamoeba castellanii highlights extensive lateral gene transfer and early evolution of tyrosine kinase signaling.</title>
        <authorList>
            <person name="Clarke M."/>
            <person name="Lohan A.J."/>
            <person name="Liu B."/>
            <person name="Lagkouvardos I."/>
            <person name="Roy S."/>
            <person name="Zafar N."/>
            <person name="Bertelli C."/>
            <person name="Schilde C."/>
            <person name="Kianianmomeni A."/>
            <person name="Burglin T.R."/>
            <person name="Frech C."/>
            <person name="Turcotte B."/>
            <person name="Kopec K.O."/>
            <person name="Synnott J.M."/>
            <person name="Choo C."/>
            <person name="Paponov I."/>
            <person name="Finkler A."/>
            <person name="Soon Heng Tan C."/>
            <person name="Hutchins A.P."/>
            <person name="Weinmeier T."/>
            <person name="Rattei T."/>
            <person name="Chu J.S."/>
            <person name="Gimenez G."/>
            <person name="Irimia M."/>
            <person name="Rigden D.J."/>
            <person name="Fitzpatrick D.A."/>
            <person name="Lorenzo-Morales J."/>
            <person name="Bateman A."/>
            <person name="Chiu C.H."/>
            <person name="Tang P."/>
            <person name="Hegemann P."/>
            <person name="Fromm H."/>
            <person name="Raoult D."/>
            <person name="Greub G."/>
            <person name="Miranda-Saavedra D."/>
            <person name="Chen N."/>
            <person name="Nash P."/>
            <person name="Ginger M.L."/>
            <person name="Horn M."/>
            <person name="Schaap P."/>
            <person name="Caler L."/>
            <person name="Loftus B."/>
        </authorList>
    </citation>
    <scope>NUCLEOTIDE SEQUENCE [LARGE SCALE GENOMIC DNA]</scope>
    <source>
        <strain evidence="9 10">Neff</strain>
    </source>
</reference>
<dbReference type="Gene3D" id="1.25.40.20">
    <property type="entry name" value="Ankyrin repeat-containing domain"/>
    <property type="match status" value="1"/>
</dbReference>
<dbReference type="Gene3D" id="3.30.800.10">
    <property type="entry name" value="Phosphatidylinositol Phosphate Kinase II Beta"/>
    <property type="match status" value="1"/>
</dbReference>
<accession>L8GUI1</accession>
<feature type="compositionally biased region" description="Polar residues" evidence="5">
    <location>
        <begin position="595"/>
        <end position="608"/>
    </location>
</feature>
<dbReference type="SMART" id="SM00330">
    <property type="entry name" value="PIPKc"/>
    <property type="match status" value="1"/>
</dbReference>
<feature type="repeat" description="ANK" evidence="3">
    <location>
        <begin position="293"/>
        <end position="325"/>
    </location>
</feature>
<dbReference type="PROSITE" id="PS50088">
    <property type="entry name" value="ANK_REPEAT"/>
    <property type="match status" value="4"/>
</dbReference>
<keyword evidence="4" id="KW-0547">Nucleotide-binding</keyword>
<dbReference type="InterPro" id="IPR011992">
    <property type="entry name" value="EF-hand-dom_pair"/>
</dbReference>
<gene>
    <name evidence="9" type="ORF">ACA1_088920</name>
</gene>
<dbReference type="InterPro" id="IPR002498">
    <property type="entry name" value="PInositol-4-P-4/5-kinase_core"/>
</dbReference>
<dbReference type="GO" id="GO:0005524">
    <property type="term" value="F:ATP binding"/>
    <property type="evidence" value="ECO:0007669"/>
    <property type="project" value="UniProtKB-UniRule"/>
</dbReference>
<dbReference type="InterPro" id="IPR002110">
    <property type="entry name" value="Ankyrin_rpt"/>
</dbReference>
<feature type="region of interest" description="Disordered" evidence="5">
    <location>
        <begin position="357"/>
        <end position="403"/>
    </location>
</feature>
<dbReference type="KEGG" id="acan:ACA1_088920"/>
<dbReference type="InterPro" id="IPR036770">
    <property type="entry name" value="Ankyrin_rpt-contain_sf"/>
</dbReference>
<keyword evidence="1" id="KW-0479">Metal-binding</keyword>
<dbReference type="GO" id="GO:0016308">
    <property type="term" value="F:1-phosphatidylinositol-4-phosphate 5-kinase activity"/>
    <property type="evidence" value="ECO:0007669"/>
    <property type="project" value="TreeGrafter"/>
</dbReference>
<keyword evidence="4" id="KW-0808">Transferase</keyword>
<dbReference type="Pfam" id="PF01504">
    <property type="entry name" value="PIP5K"/>
    <property type="match status" value="1"/>
</dbReference>
<feature type="compositionally biased region" description="Basic and acidic residues" evidence="5">
    <location>
        <begin position="572"/>
        <end position="586"/>
    </location>
</feature>
<feature type="compositionally biased region" description="Basic and acidic residues" evidence="5">
    <location>
        <begin position="392"/>
        <end position="403"/>
    </location>
</feature>
<dbReference type="PROSITE" id="PS50297">
    <property type="entry name" value="ANK_REP_REGION"/>
    <property type="match status" value="4"/>
</dbReference>
<dbReference type="Pfam" id="PF12796">
    <property type="entry name" value="Ank_2"/>
    <property type="match status" value="1"/>
</dbReference>
<feature type="compositionally biased region" description="Basic and acidic residues" evidence="5">
    <location>
        <begin position="681"/>
        <end position="696"/>
    </location>
</feature>
<dbReference type="PROSITE" id="PS50222">
    <property type="entry name" value="EF_HAND_2"/>
    <property type="match status" value="1"/>
</dbReference>
<feature type="repeat" description="ANK" evidence="3">
    <location>
        <begin position="260"/>
        <end position="292"/>
    </location>
</feature>
<dbReference type="SUPFAM" id="SSF56104">
    <property type="entry name" value="SAICAR synthase-like"/>
    <property type="match status" value="1"/>
</dbReference>
<dbReference type="Proteomes" id="UP000011083">
    <property type="component" value="Unassembled WGS sequence"/>
</dbReference>
<dbReference type="PANTHER" id="PTHR23086:SF30">
    <property type="entry name" value="ANKYRIN REPEAT-CONTAINING PROTEIN"/>
    <property type="match status" value="1"/>
</dbReference>
<dbReference type="GO" id="GO:0005509">
    <property type="term" value="F:calcium ion binding"/>
    <property type="evidence" value="ECO:0007669"/>
    <property type="project" value="InterPro"/>
</dbReference>
<organism evidence="9 10">
    <name type="scientific">Acanthamoeba castellanii (strain ATCC 30010 / Neff)</name>
    <dbReference type="NCBI Taxonomy" id="1257118"/>
    <lineage>
        <taxon>Eukaryota</taxon>
        <taxon>Amoebozoa</taxon>
        <taxon>Discosea</taxon>
        <taxon>Longamoebia</taxon>
        <taxon>Centramoebida</taxon>
        <taxon>Acanthamoebidae</taxon>
        <taxon>Acanthamoeba</taxon>
    </lineage>
</organism>
<dbReference type="Gene3D" id="3.30.810.10">
    <property type="entry name" value="2-Layer Sandwich"/>
    <property type="match status" value="1"/>
</dbReference>
<dbReference type="Pfam" id="PF13637">
    <property type="entry name" value="Ank_4"/>
    <property type="match status" value="1"/>
</dbReference>
<dbReference type="SUPFAM" id="SSF47473">
    <property type="entry name" value="EF-hand"/>
    <property type="match status" value="1"/>
</dbReference>
<dbReference type="PANTHER" id="PTHR23086">
    <property type="entry name" value="PHOSPHATIDYLINOSITOL-4-PHOSPHATE 5-KINASE"/>
    <property type="match status" value="1"/>
</dbReference>
<keyword evidence="10" id="KW-1185">Reference proteome</keyword>
<keyword evidence="4" id="KW-0418">Kinase</keyword>
<evidence type="ECO:0000256" key="1">
    <source>
        <dbReference type="ARBA" id="ARBA00022723"/>
    </source>
</evidence>
<dbReference type="SUPFAM" id="SSF57889">
    <property type="entry name" value="Cysteine-rich domain"/>
    <property type="match status" value="1"/>
</dbReference>
<dbReference type="InterPro" id="IPR046349">
    <property type="entry name" value="C1-like_sf"/>
</dbReference>
<dbReference type="SUPFAM" id="SSF48403">
    <property type="entry name" value="Ankyrin repeat"/>
    <property type="match status" value="1"/>
</dbReference>
<evidence type="ECO:0000259" key="7">
    <source>
        <dbReference type="PROSITE" id="PS50222"/>
    </source>
</evidence>
<name>L8GUI1_ACACF</name>
<evidence type="ECO:0000259" key="8">
    <source>
        <dbReference type="PROSITE" id="PS51455"/>
    </source>
</evidence>
<feature type="repeat" description="ANK" evidence="3">
    <location>
        <begin position="188"/>
        <end position="210"/>
    </location>
</feature>
<dbReference type="STRING" id="1257118.L8GUI1"/>
<dbReference type="GeneID" id="14917350"/>
<evidence type="ECO:0000259" key="6">
    <source>
        <dbReference type="PROSITE" id="PS50081"/>
    </source>
</evidence>
<evidence type="ECO:0000313" key="9">
    <source>
        <dbReference type="EMBL" id="ELR16645.1"/>
    </source>
</evidence>
<dbReference type="EMBL" id="KB007985">
    <property type="protein sequence ID" value="ELR16645.1"/>
    <property type="molecule type" value="Genomic_DNA"/>
</dbReference>
<dbReference type="PROSITE" id="PS00479">
    <property type="entry name" value="ZF_DAG_PE_1"/>
    <property type="match status" value="1"/>
</dbReference>
<feature type="domain" description="PIPK" evidence="8">
    <location>
        <begin position="957"/>
        <end position="1318"/>
    </location>
</feature>
<evidence type="ECO:0000256" key="3">
    <source>
        <dbReference type="PROSITE-ProRule" id="PRU00023"/>
    </source>
</evidence>
<feature type="repeat" description="ANK" evidence="3">
    <location>
        <begin position="155"/>
        <end position="187"/>
    </location>
</feature>
<dbReference type="SMART" id="SM00109">
    <property type="entry name" value="C1"/>
    <property type="match status" value="1"/>
</dbReference>
<feature type="domain" description="Phorbol-ester/DAG-type" evidence="6">
    <location>
        <begin position="470"/>
        <end position="521"/>
    </location>
</feature>
<dbReference type="InterPro" id="IPR002048">
    <property type="entry name" value="EF_hand_dom"/>
</dbReference>
<feature type="region of interest" description="Disordered" evidence="5">
    <location>
        <begin position="681"/>
        <end position="715"/>
    </location>
</feature>
<feature type="compositionally biased region" description="Low complexity" evidence="5">
    <location>
        <begin position="704"/>
        <end position="715"/>
    </location>
</feature>
<protein>
    <submittedName>
        <fullName evidence="9">Phorbol esters/diacylglycerol binding domain containing protein</fullName>
    </submittedName>
</protein>
<dbReference type="RefSeq" id="XP_004338658.1">
    <property type="nucleotide sequence ID" value="XM_004338610.1"/>
</dbReference>
<dbReference type="InterPro" id="IPR002219">
    <property type="entry name" value="PKC_DAG/PE"/>
</dbReference>